<proteinExistence type="predicted"/>
<feature type="non-terminal residue" evidence="1">
    <location>
        <position position="111"/>
    </location>
</feature>
<sequence length="111" mass="12403">FLLSHKAEAGDGCNFKAATFQKAARDIAPLLVRGAAKTAKSCGNKYCAFRKIYRIICAIQAVSGWAWDDETGASIDIYTASSWDEYVQVHPDAKPFRNKGWPHFRKMAMLM</sequence>
<dbReference type="OrthoDB" id="3186724at2759"/>
<gene>
    <name evidence="1" type="ORF">HYPSUDRAFT_121820</name>
</gene>
<organism evidence="1 2">
    <name type="scientific">Hypholoma sublateritium (strain FD-334 SS-4)</name>
    <dbReference type="NCBI Taxonomy" id="945553"/>
    <lineage>
        <taxon>Eukaryota</taxon>
        <taxon>Fungi</taxon>
        <taxon>Dikarya</taxon>
        <taxon>Basidiomycota</taxon>
        <taxon>Agaricomycotina</taxon>
        <taxon>Agaricomycetes</taxon>
        <taxon>Agaricomycetidae</taxon>
        <taxon>Agaricales</taxon>
        <taxon>Agaricineae</taxon>
        <taxon>Strophariaceae</taxon>
        <taxon>Hypholoma</taxon>
    </lineage>
</organism>
<dbReference type="EMBL" id="KN817763">
    <property type="protein sequence ID" value="KJA13258.1"/>
    <property type="molecule type" value="Genomic_DNA"/>
</dbReference>
<evidence type="ECO:0008006" key="3">
    <source>
        <dbReference type="Google" id="ProtNLM"/>
    </source>
</evidence>
<feature type="non-terminal residue" evidence="1">
    <location>
        <position position="1"/>
    </location>
</feature>
<dbReference type="STRING" id="945553.A0A0D2LR27"/>
<reference evidence="2" key="1">
    <citation type="submission" date="2014-04" db="EMBL/GenBank/DDBJ databases">
        <title>Evolutionary Origins and Diversification of the Mycorrhizal Mutualists.</title>
        <authorList>
            <consortium name="DOE Joint Genome Institute"/>
            <consortium name="Mycorrhizal Genomics Consortium"/>
            <person name="Kohler A."/>
            <person name="Kuo A."/>
            <person name="Nagy L.G."/>
            <person name="Floudas D."/>
            <person name="Copeland A."/>
            <person name="Barry K.W."/>
            <person name="Cichocki N."/>
            <person name="Veneault-Fourrey C."/>
            <person name="LaButti K."/>
            <person name="Lindquist E.A."/>
            <person name="Lipzen A."/>
            <person name="Lundell T."/>
            <person name="Morin E."/>
            <person name="Murat C."/>
            <person name="Riley R."/>
            <person name="Ohm R."/>
            <person name="Sun H."/>
            <person name="Tunlid A."/>
            <person name="Henrissat B."/>
            <person name="Grigoriev I.V."/>
            <person name="Hibbett D.S."/>
            <person name="Martin F."/>
        </authorList>
    </citation>
    <scope>NUCLEOTIDE SEQUENCE [LARGE SCALE GENOMIC DNA]</scope>
    <source>
        <strain evidence="2">FD-334 SS-4</strain>
    </source>
</reference>
<dbReference type="AlphaFoldDB" id="A0A0D2LR27"/>
<keyword evidence="2" id="KW-1185">Reference proteome</keyword>
<dbReference type="Proteomes" id="UP000054270">
    <property type="component" value="Unassembled WGS sequence"/>
</dbReference>
<name>A0A0D2LR27_HYPSF</name>
<evidence type="ECO:0000313" key="2">
    <source>
        <dbReference type="Proteomes" id="UP000054270"/>
    </source>
</evidence>
<accession>A0A0D2LR27</accession>
<protein>
    <recommendedName>
        <fullName evidence="3">Myb/SANT-like domain-containing protein</fullName>
    </recommendedName>
</protein>
<dbReference type="OMA" id="RIICAIQ"/>
<evidence type="ECO:0000313" key="1">
    <source>
        <dbReference type="EMBL" id="KJA13258.1"/>
    </source>
</evidence>